<keyword evidence="2" id="KW-1185">Reference proteome</keyword>
<dbReference type="InterPro" id="IPR025187">
    <property type="entry name" value="DUF4112"/>
</dbReference>
<evidence type="ECO:0008006" key="3">
    <source>
        <dbReference type="Google" id="ProtNLM"/>
    </source>
</evidence>
<proteinExistence type="predicted"/>
<dbReference type="Pfam" id="PF13430">
    <property type="entry name" value="DUF4112"/>
    <property type="match status" value="1"/>
</dbReference>
<organism evidence="1 2">
    <name type="scientific">Hahella chejuensis (strain KCTC 2396)</name>
    <dbReference type="NCBI Taxonomy" id="349521"/>
    <lineage>
        <taxon>Bacteria</taxon>
        <taxon>Pseudomonadati</taxon>
        <taxon>Pseudomonadota</taxon>
        <taxon>Gammaproteobacteria</taxon>
        <taxon>Oceanospirillales</taxon>
        <taxon>Hahellaceae</taxon>
        <taxon>Hahella</taxon>
    </lineage>
</organism>
<name>Q2SKE7_HAHCH</name>
<sequence length="168" mass="18936">MDLHLPMSESTPHAPISAEQRATLTRLRKLAYRLDSQFRIPVVGVRVGWDSLIGLVPLAGDIVGGCLSLYLLWQAWRIKAPKRLLLRMLANIGVEVLGGAAPLIGDVFDIYWKANQRNMDMLAVYLEKQIMPAPPKRKTPWLWISLSVALLVLFILYLLSTPEPFNFS</sequence>
<dbReference type="PANTHER" id="PTHR35519">
    <property type="entry name" value="MEMBRANE PROTEINS"/>
    <property type="match status" value="1"/>
</dbReference>
<dbReference type="Proteomes" id="UP000000238">
    <property type="component" value="Chromosome"/>
</dbReference>
<dbReference type="HOGENOM" id="CLU_116315_0_1_6"/>
<dbReference type="EMBL" id="CP000155">
    <property type="protein sequence ID" value="ABC28877.1"/>
    <property type="molecule type" value="Genomic_DNA"/>
</dbReference>
<dbReference type="PANTHER" id="PTHR35519:SF2">
    <property type="entry name" value="PH DOMAIN PROTEIN"/>
    <property type="match status" value="1"/>
</dbReference>
<dbReference type="eggNOG" id="ENOG5032RYR">
    <property type="taxonomic scope" value="Bacteria"/>
</dbReference>
<gene>
    <name evidence="1" type="ordered locus">HCH_02045</name>
</gene>
<evidence type="ECO:0000313" key="1">
    <source>
        <dbReference type="EMBL" id="ABC28877.1"/>
    </source>
</evidence>
<reference evidence="1 2" key="1">
    <citation type="journal article" date="2005" name="Nucleic Acids Res.">
        <title>Genomic blueprint of Hahella chejuensis, a marine microbe producing an algicidal agent.</title>
        <authorList>
            <person name="Jeong H."/>
            <person name="Yim J.H."/>
            <person name="Lee C."/>
            <person name="Choi S.-H."/>
            <person name="Park Y.K."/>
            <person name="Yoon S.H."/>
            <person name="Hur C.-G."/>
            <person name="Kang H.-Y."/>
            <person name="Kim D."/>
            <person name="Lee H.H."/>
            <person name="Park K.H."/>
            <person name="Park S.-H."/>
            <person name="Park H.-S."/>
            <person name="Lee H.K."/>
            <person name="Oh T.K."/>
            <person name="Kim J.F."/>
        </authorList>
    </citation>
    <scope>NUCLEOTIDE SEQUENCE [LARGE SCALE GENOMIC DNA]</scope>
    <source>
        <strain evidence="1 2">KCTC 2396</strain>
    </source>
</reference>
<dbReference type="AlphaFoldDB" id="Q2SKE7"/>
<dbReference type="STRING" id="349521.HCH_02045"/>
<evidence type="ECO:0000313" key="2">
    <source>
        <dbReference type="Proteomes" id="UP000000238"/>
    </source>
</evidence>
<accession>Q2SKE7</accession>
<dbReference type="KEGG" id="hch:HCH_02045"/>
<protein>
    <recommendedName>
        <fullName evidence="3">DUF4112 domain-containing protein</fullName>
    </recommendedName>
</protein>